<dbReference type="RefSeq" id="WP_344638838.1">
    <property type="nucleotide sequence ID" value="NZ_BAAATR010000025.1"/>
</dbReference>
<accession>A0ABP5RHY8</accession>
<protein>
    <recommendedName>
        <fullName evidence="4">Transposase</fullName>
    </recommendedName>
</protein>
<evidence type="ECO:0008006" key="4">
    <source>
        <dbReference type="Google" id="ProtNLM"/>
    </source>
</evidence>
<proteinExistence type="predicted"/>
<feature type="compositionally biased region" description="Polar residues" evidence="1">
    <location>
        <begin position="176"/>
        <end position="193"/>
    </location>
</feature>
<feature type="region of interest" description="Disordered" evidence="1">
    <location>
        <begin position="159"/>
        <end position="204"/>
    </location>
</feature>
<keyword evidence="3" id="KW-1185">Reference proteome</keyword>
<evidence type="ECO:0000313" key="3">
    <source>
        <dbReference type="Proteomes" id="UP001500305"/>
    </source>
</evidence>
<evidence type="ECO:0000256" key="1">
    <source>
        <dbReference type="SAM" id="MobiDB-lite"/>
    </source>
</evidence>
<name>A0ABP5RHY8_9ACTN</name>
<organism evidence="2 3">
    <name type="scientific">Kitasatospora cystarginea</name>
    <dbReference type="NCBI Taxonomy" id="58350"/>
    <lineage>
        <taxon>Bacteria</taxon>
        <taxon>Bacillati</taxon>
        <taxon>Actinomycetota</taxon>
        <taxon>Actinomycetes</taxon>
        <taxon>Kitasatosporales</taxon>
        <taxon>Streptomycetaceae</taxon>
        <taxon>Kitasatospora</taxon>
    </lineage>
</organism>
<reference evidence="3" key="1">
    <citation type="journal article" date="2019" name="Int. J. Syst. Evol. Microbiol.">
        <title>The Global Catalogue of Microorganisms (GCM) 10K type strain sequencing project: providing services to taxonomists for standard genome sequencing and annotation.</title>
        <authorList>
            <consortium name="The Broad Institute Genomics Platform"/>
            <consortium name="The Broad Institute Genome Sequencing Center for Infectious Disease"/>
            <person name="Wu L."/>
            <person name="Ma J."/>
        </authorList>
    </citation>
    <scope>NUCLEOTIDE SEQUENCE [LARGE SCALE GENOMIC DNA]</scope>
    <source>
        <strain evidence="3">JCM 7356</strain>
    </source>
</reference>
<comment type="caution">
    <text evidence="2">The sequence shown here is derived from an EMBL/GenBank/DDBJ whole genome shotgun (WGS) entry which is preliminary data.</text>
</comment>
<dbReference type="EMBL" id="BAAATR010000025">
    <property type="protein sequence ID" value="GAA2260779.1"/>
    <property type="molecule type" value="Genomic_DNA"/>
</dbReference>
<evidence type="ECO:0000313" key="2">
    <source>
        <dbReference type="EMBL" id="GAA2260779.1"/>
    </source>
</evidence>
<gene>
    <name evidence="2" type="ORF">GCM10010430_51130</name>
</gene>
<dbReference type="Proteomes" id="UP001500305">
    <property type="component" value="Unassembled WGS sequence"/>
</dbReference>
<sequence>MLIRLWARAKALLDHEHARMRIGQVAVPFGICVEPGNVRAGGHACPFRFRRLGCDHFRTDYPSYLPDLRTYLDTLLRNRERLAAAGELDNWARAEATPSDEEITRLRHLVRRVETDLESLAPEDREEIREATATLRKSRTVQLGMPTVRPPAASLRLDRDACTSHHRPAPSPKPALTNSKSPTSTRSSPNGTKTWKLRGPPSEN</sequence>